<dbReference type="InterPro" id="IPR052356">
    <property type="entry name" value="Thiol_S-MT"/>
</dbReference>
<dbReference type="EMBL" id="WHOA01000141">
    <property type="protein sequence ID" value="NOU73796.1"/>
    <property type="molecule type" value="Genomic_DNA"/>
</dbReference>
<reference evidence="2 3" key="1">
    <citation type="submission" date="2019-10" db="EMBL/GenBank/DDBJ databases">
        <title>Description of Paenibacillus terrestris sp. nov.</title>
        <authorList>
            <person name="Carlier A."/>
            <person name="Qi S."/>
        </authorList>
    </citation>
    <scope>NUCLEOTIDE SEQUENCE [LARGE SCALE GENOMIC DNA]</scope>
    <source>
        <strain evidence="2 3">LMG 31458</strain>
    </source>
</reference>
<dbReference type="GO" id="GO:0032259">
    <property type="term" value="P:methylation"/>
    <property type="evidence" value="ECO:0007669"/>
    <property type="project" value="UniProtKB-KW"/>
</dbReference>
<protein>
    <submittedName>
        <fullName evidence="2">Methyltransferase domain-containing protein</fullName>
    </submittedName>
</protein>
<dbReference type="Pfam" id="PF08241">
    <property type="entry name" value="Methyltransf_11"/>
    <property type="match status" value="1"/>
</dbReference>
<dbReference type="SUPFAM" id="SSF53335">
    <property type="entry name" value="S-adenosyl-L-methionine-dependent methyltransferases"/>
    <property type="match status" value="1"/>
</dbReference>
<evidence type="ECO:0000259" key="1">
    <source>
        <dbReference type="Pfam" id="PF08241"/>
    </source>
</evidence>
<accession>A0ABX1XZ29</accession>
<evidence type="ECO:0000313" key="2">
    <source>
        <dbReference type="EMBL" id="NOU73796.1"/>
    </source>
</evidence>
<keyword evidence="2" id="KW-0489">Methyltransferase</keyword>
<proteinExistence type="predicted"/>
<name>A0ABX1XZ29_9BACL</name>
<dbReference type="PANTHER" id="PTHR45036:SF1">
    <property type="entry name" value="METHYLTRANSFERASE LIKE 7A"/>
    <property type="match status" value="1"/>
</dbReference>
<organism evidence="2 3">
    <name type="scientific">Paenibacillus phytorum</name>
    <dbReference type="NCBI Taxonomy" id="2654977"/>
    <lineage>
        <taxon>Bacteria</taxon>
        <taxon>Bacillati</taxon>
        <taxon>Bacillota</taxon>
        <taxon>Bacilli</taxon>
        <taxon>Bacillales</taxon>
        <taxon>Paenibacillaceae</taxon>
        <taxon>Paenibacillus</taxon>
    </lineage>
</organism>
<dbReference type="InterPro" id="IPR029063">
    <property type="entry name" value="SAM-dependent_MTases_sf"/>
</dbReference>
<dbReference type="InterPro" id="IPR013216">
    <property type="entry name" value="Methyltransf_11"/>
</dbReference>
<comment type="caution">
    <text evidence="2">The sequence shown here is derived from an EMBL/GenBank/DDBJ whole genome shotgun (WGS) entry which is preliminary data.</text>
</comment>
<dbReference type="GO" id="GO:0008168">
    <property type="term" value="F:methyltransferase activity"/>
    <property type="evidence" value="ECO:0007669"/>
    <property type="project" value="UniProtKB-KW"/>
</dbReference>
<keyword evidence="3" id="KW-1185">Reference proteome</keyword>
<dbReference type="Proteomes" id="UP000616779">
    <property type="component" value="Unassembled WGS sequence"/>
</dbReference>
<sequence>MKPLETKRFIDIRSELINKAKGEVLEIGCGTGINFSFYKDVTVTAIEPNPVLRKTSYERASEAKTPIHVIEGNAEQLSFSDHSFDTVVGTLVFCTIPNPVKAIREISRVCKPTGTILLFEHVRHENAILGKLQDLLSPIWKRACDGCHLNRDTIHLLKEEDIELIEINKHLGNNFVTIEARKKRK</sequence>
<evidence type="ECO:0000313" key="3">
    <source>
        <dbReference type="Proteomes" id="UP000616779"/>
    </source>
</evidence>
<feature type="domain" description="Methyltransferase type 11" evidence="1">
    <location>
        <begin position="25"/>
        <end position="117"/>
    </location>
</feature>
<dbReference type="Gene3D" id="3.40.50.150">
    <property type="entry name" value="Vaccinia Virus protein VP39"/>
    <property type="match status" value="1"/>
</dbReference>
<dbReference type="PANTHER" id="PTHR45036">
    <property type="entry name" value="METHYLTRANSFERASE LIKE 7B"/>
    <property type="match status" value="1"/>
</dbReference>
<keyword evidence="2" id="KW-0808">Transferase</keyword>
<dbReference type="CDD" id="cd02440">
    <property type="entry name" value="AdoMet_MTases"/>
    <property type="match status" value="1"/>
</dbReference>
<dbReference type="RefSeq" id="WP_171645210.1">
    <property type="nucleotide sequence ID" value="NZ_WHOA01000141.1"/>
</dbReference>
<gene>
    <name evidence="2" type="ORF">GC098_20725</name>
</gene>